<accession>A0ACD3BC26</accession>
<name>A0ACD3BC26_9AGAR</name>
<keyword evidence="2" id="KW-1185">Reference proteome</keyword>
<reference evidence="1 2" key="1">
    <citation type="journal article" date="2019" name="Nat. Ecol. Evol.">
        <title>Megaphylogeny resolves global patterns of mushroom evolution.</title>
        <authorList>
            <person name="Varga T."/>
            <person name="Krizsan K."/>
            <person name="Foldi C."/>
            <person name="Dima B."/>
            <person name="Sanchez-Garcia M."/>
            <person name="Sanchez-Ramirez S."/>
            <person name="Szollosi G.J."/>
            <person name="Szarkandi J.G."/>
            <person name="Papp V."/>
            <person name="Albert L."/>
            <person name="Andreopoulos W."/>
            <person name="Angelini C."/>
            <person name="Antonin V."/>
            <person name="Barry K.W."/>
            <person name="Bougher N.L."/>
            <person name="Buchanan P."/>
            <person name="Buyck B."/>
            <person name="Bense V."/>
            <person name="Catcheside P."/>
            <person name="Chovatia M."/>
            <person name="Cooper J."/>
            <person name="Damon W."/>
            <person name="Desjardin D."/>
            <person name="Finy P."/>
            <person name="Geml J."/>
            <person name="Haridas S."/>
            <person name="Hughes K."/>
            <person name="Justo A."/>
            <person name="Karasinski D."/>
            <person name="Kautmanova I."/>
            <person name="Kiss B."/>
            <person name="Kocsube S."/>
            <person name="Kotiranta H."/>
            <person name="LaButti K.M."/>
            <person name="Lechner B.E."/>
            <person name="Liimatainen K."/>
            <person name="Lipzen A."/>
            <person name="Lukacs Z."/>
            <person name="Mihaltcheva S."/>
            <person name="Morgado L.N."/>
            <person name="Niskanen T."/>
            <person name="Noordeloos M.E."/>
            <person name="Ohm R.A."/>
            <person name="Ortiz-Santana B."/>
            <person name="Ovrebo C."/>
            <person name="Racz N."/>
            <person name="Riley R."/>
            <person name="Savchenko A."/>
            <person name="Shiryaev A."/>
            <person name="Soop K."/>
            <person name="Spirin V."/>
            <person name="Szebenyi C."/>
            <person name="Tomsovsky M."/>
            <person name="Tulloss R.E."/>
            <person name="Uehling J."/>
            <person name="Grigoriev I.V."/>
            <person name="Vagvolgyi C."/>
            <person name="Papp T."/>
            <person name="Martin F.M."/>
            <person name="Miettinen O."/>
            <person name="Hibbett D.S."/>
            <person name="Nagy L.G."/>
        </authorList>
    </citation>
    <scope>NUCLEOTIDE SEQUENCE [LARGE SCALE GENOMIC DNA]</scope>
    <source>
        <strain evidence="1 2">NL-1719</strain>
    </source>
</reference>
<dbReference type="EMBL" id="ML208262">
    <property type="protein sequence ID" value="TFK75579.1"/>
    <property type="molecule type" value="Genomic_DNA"/>
</dbReference>
<organism evidence="1 2">
    <name type="scientific">Pluteus cervinus</name>
    <dbReference type="NCBI Taxonomy" id="181527"/>
    <lineage>
        <taxon>Eukaryota</taxon>
        <taxon>Fungi</taxon>
        <taxon>Dikarya</taxon>
        <taxon>Basidiomycota</taxon>
        <taxon>Agaricomycotina</taxon>
        <taxon>Agaricomycetes</taxon>
        <taxon>Agaricomycetidae</taxon>
        <taxon>Agaricales</taxon>
        <taxon>Pluteineae</taxon>
        <taxon>Pluteaceae</taxon>
        <taxon>Pluteus</taxon>
    </lineage>
</organism>
<dbReference type="Proteomes" id="UP000308600">
    <property type="component" value="Unassembled WGS sequence"/>
</dbReference>
<sequence length="424" mass="48685">MPRVKTFEFLLEKCEYAELISLDEYWTQPSPHMTELSLHNFDISDDFFPSMAPTLRCLELETCAFDVTGLRGFNLVKLCLRNLEAAFTTEDIIAELQNFPELEELRLSGMAEDDDDDPRSESVSLSRLQSLDIECNYDTLLYFLDSISFPKDINLSVRAESTTDMSLVVATLRDCHGGNQWKLDRAYIHCEEDELALETALHMSRILPGGESKDTTLFFVWDEDEDRPEAHEIDRVLVSFDLSALHTLELSSYLEDLPSESSEIWTGLFNSAVALQELKIYGGYSNHFINAFVSFPGSDTRHDIPRKPMSAAVKSKLETRLRQSGITRFSQLFKLPLLKTLELWRFSISESEIETEMDEWPDDVDEVTFANFMLLRQGFGLKLSKMVISGYEVQDEVLQNLAKSADHFEYCVDREWRMGVEVED</sequence>
<evidence type="ECO:0000313" key="1">
    <source>
        <dbReference type="EMBL" id="TFK75579.1"/>
    </source>
</evidence>
<evidence type="ECO:0000313" key="2">
    <source>
        <dbReference type="Proteomes" id="UP000308600"/>
    </source>
</evidence>
<protein>
    <submittedName>
        <fullName evidence="1">Uncharacterized protein</fullName>
    </submittedName>
</protein>
<gene>
    <name evidence="1" type="ORF">BDN72DRAFT_445727</name>
</gene>
<proteinExistence type="predicted"/>